<protein>
    <submittedName>
        <fullName evidence="1">Uncharacterized protein</fullName>
    </submittedName>
</protein>
<dbReference type="AlphaFoldDB" id="A0A0D2MLC6"/>
<evidence type="ECO:0000313" key="2">
    <source>
        <dbReference type="Proteomes" id="UP000054498"/>
    </source>
</evidence>
<feature type="non-terminal residue" evidence="1">
    <location>
        <position position="1"/>
    </location>
</feature>
<dbReference type="RefSeq" id="XP_013894660.1">
    <property type="nucleotide sequence ID" value="XM_014039206.1"/>
</dbReference>
<gene>
    <name evidence="1" type="ORF">MNEG_12323</name>
</gene>
<organism evidence="1 2">
    <name type="scientific">Monoraphidium neglectum</name>
    <dbReference type="NCBI Taxonomy" id="145388"/>
    <lineage>
        <taxon>Eukaryota</taxon>
        <taxon>Viridiplantae</taxon>
        <taxon>Chlorophyta</taxon>
        <taxon>core chlorophytes</taxon>
        <taxon>Chlorophyceae</taxon>
        <taxon>CS clade</taxon>
        <taxon>Sphaeropleales</taxon>
        <taxon>Selenastraceae</taxon>
        <taxon>Monoraphidium</taxon>
    </lineage>
</organism>
<feature type="non-terminal residue" evidence="1">
    <location>
        <position position="73"/>
    </location>
</feature>
<keyword evidence="2" id="KW-1185">Reference proteome</keyword>
<dbReference type="Proteomes" id="UP000054498">
    <property type="component" value="Unassembled WGS sequence"/>
</dbReference>
<name>A0A0D2MLC6_9CHLO</name>
<evidence type="ECO:0000313" key="1">
    <source>
        <dbReference type="EMBL" id="KIY95640.1"/>
    </source>
</evidence>
<sequence>RRDGRRLCKPRCAAAWRAWALRTRLQAAPAQARPTQCRKTSRRLCGGALTGCLRLPPAWTICRGCLRAGRRGS</sequence>
<reference evidence="1 2" key="1">
    <citation type="journal article" date="2013" name="BMC Genomics">
        <title>Reconstruction of the lipid metabolism for the microalga Monoraphidium neglectum from its genome sequence reveals characteristics suitable for biofuel production.</title>
        <authorList>
            <person name="Bogen C."/>
            <person name="Al-Dilaimi A."/>
            <person name="Albersmeier A."/>
            <person name="Wichmann J."/>
            <person name="Grundmann M."/>
            <person name="Rupp O."/>
            <person name="Lauersen K.J."/>
            <person name="Blifernez-Klassen O."/>
            <person name="Kalinowski J."/>
            <person name="Goesmann A."/>
            <person name="Mussgnug J.H."/>
            <person name="Kruse O."/>
        </authorList>
    </citation>
    <scope>NUCLEOTIDE SEQUENCE [LARGE SCALE GENOMIC DNA]</scope>
    <source>
        <strain evidence="1 2">SAG 48.87</strain>
    </source>
</reference>
<proteinExistence type="predicted"/>
<dbReference type="KEGG" id="mng:MNEG_12323"/>
<accession>A0A0D2MLC6</accession>
<dbReference type="GeneID" id="25729674"/>
<dbReference type="EMBL" id="KK103405">
    <property type="protein sequence ID" value="KIY95640.1"/>
    <property type="molecule type" value="Genomic_DNA"/>
</dbReference>